<keyword evidence="4 7" id="KW-0805">Transcription regulation</keyword>
<dbReference type="PANTHER" id="PTHR33202:SF6">
    <property type="entry name" value="ZINC UPTAKE REGULATION PROTEIN"/>
    <property type="match status" value="1"/>
</dbReference>
<keyword evidence="6 7" id="KW-0804">Transcription</keyword>
<keyword evidence="2 7" id="KW-0678">Repressor</keyword>
<evidence type="ECO:0000256" key="3">
    <source>
        <dbReference type="ARBA" id="ARBA00022833"/>
    </source>
</evidence>
<comment type="subcellular location">
    <subcellularLocation>
        <location evidence="7">Cytoplasm</location>
    </subcellularLocation>
</comment>
<evidence type="ECO:0000256" key="6">
    <source>
        <dbReference type="ARBA" id="ARBA00023163"/>
    </source>
</evidence>
<keyword evidence="7" id="KW-0479">Metal-binding</keyword>
<dbReference type="PANTHER" id="PTHR33202">
    <property type="entry name" value="ZINC UPTAKE REGULATION PROTEIN"/>
    <property type="match status" value="1"/>
</dbReference>
<accession>A0ABU7UZR5</accession>
<keyword evidence="7" id="KW-0408">Iron</keyword>
<name>A0ABU7UZR5_9GAMM</name>
<dbReference type="CDD" id="cd07153">
    <property type="entry name" value="Fur_like"/>
    <property type="match status" value="1"/>
</dbReference>
<evidence type="ECO:0000256" key="4">
    <source>
        <dbReference type="ARBA" id="ARBA00023015"/>
    </source>
</evidence>
<keyword evidence="9" id="KW-1185">Reference proteome</keyword>
<dbReference type="InterPro" id="IPR002481">
    <property type="entry name" value="FUR"/>
</dbReference>
<dbReference type="Pfam" id="PF01475">
    <property type="entry name" value="FUR"/>
    <property type="match status" value="1"/>
</dbReference>
<dbReference type="EMBL" id="JAZHBO010000002">
    <property type="protein sequence ID" value="MEF2155728.1"/>
    <property type="molecule type" value="Genomic_DNA"/>
</dbReference>
<gene>
    <name evidence="7" type="primary">fur</name>
    <name evidence="8" type="ORF">V3390_05695</name>
</gene>
<dbReference type="InterPro" id="IPR036388">
    <property type="entry name" value="WH-like_DNA-bd_sf"/>
</dbReference>
<dbReference type="Proteomes" id="UP001356170">
    <property type="component" value="Unassembled WGS sequence"/>
</dbReference>
<evidence type="ECO:0000256" key="5">
    <source>
        <dbReference type="ARBA" id="ARBA00023125"/>
    </source>
</evidence>
<keyword evidence="3 7" id="KW-0862">Zinc</keyword>
<keyword evidence="7" id="KW-0963">Cytoplasm</keyword>
<dbReference type="Gene3D" id="1.10.10.10">
    <property type="entry name" value="Winged helix-like DNA-binding domain superfamily/Winged helix DNA-binding domain"/>
    <property type="match status" value="1"/>
</dbReference>
<comment type="similarity">
    <text evidence="1 7">Belongs to the Fur family.</text>
</comment>
<evidence type="ECO:0000256" key="2">
    <source>
        <dbReference type="ARBA" id="ARBA00022491"/>
    </source>
</evidence>
<organism evidence="8 9">
    <name type="scientific">Aquilutibacter rugosus</name>
    <dbReference type="NCBI Taxonomy" id="3115820"/>
    <lineage>
        <taxon>Bacteria</taxon>
        <taxon>Pseudomonadati</taxon>
        <taxon>Pseudomonadota</taxon>
        <taxon>Gammaproteobacteria</taxon>
        <taxon>Lysobacterales</taxon>
        <taxon>Lysobacteraceae</taxon>
        <taxon>Aquilutibacter</taxon>
    </lineage>
</organism>
<dbReference type="InterPro" id="IPR043135">
    <property type="entry name" value="Fur_C"/>
</dbReference>
<evidence type="ECO:0000256" key="1">
    <source>
        <dbReference type="ARBA" id="ARBA00007957"/>
    </source>
</evidence>
<dbReference type="InterPro" id="IPR036390">
    <property type="entry name" value="WH_DNA-bd_sf"/>
</dbReference>
<keyword evidence="5 7" id="KW-0238">DNA-binding</keyword>
<comment type="caution">
    <text evidence="8">The sequence shown here is derived from an EMBL/GenBank/DDBJ whole genome shotgun (WGS) entry which is preliminary data.</text>
</comment>
<evidence type="ECO:0000313" key="9">
    <source>
        <dbReference type="Proteomes" id="UP001356170"/>
    </source>
</evidence>
<evidence type="ECO:0000256" key="7">
    <source>
        <dbReference type="RuleBase" id="RU364037"/>
    </source>
</evidence>
<sequence>MTHCSDPHHHVGDSEAFVLAVEGACKAKGLKLTPPRRWVLQHIAQSEKPLKAYDLLEQLRLEHASAAPPTVYRSLEFLIEHGFVHRLESVNAYIACHHPGGEAHATPFLICDQCKSVQEMEQPLWVRQLQTDAATAGFQVREQVLELHGLCAACRSAQ</sequence>
<evidence type="ECO:0000313" key="8">
    <source>
        <dbReference type="EMBL" id="MEF2155728.1"/>
    </source>
</evidence>
<dbReference type="SUPFAM" id="SSF46785">
    <property type="entry name" value="Winged helix' DNA-binding domain"/>
    <property type="match status" value="1"/>
</dbReference>
<proteinExistence type="inferred from homology"/>
<comment type="subunit">
    <text evidence="7">Homodimer.</text>
</comment>
<dbReference type="RefSeq" id="WP_331703728.1">
    <property type="nucleotide sequence ID" value="NZ_JAZHBO010000002.1"/>
</dbReference>
<reference evidence="8 9" key="1">
    <citation type="submission" date="2024-01" db="EMBL/GenBank/DDBJ databases">
        <title>Novel species of the genus Luteimonas isolated from rivers.</title>
        <authorList>
            <person name="Lu H."/>
        </authorList>
    </citation>
    <scope>NUCLEOTIDE SEQUENCE [LARGE SCALE GENOMIC DNA]</scope>
    <source>
        <strain evidence="8 9">FXH3W</strain>
    </source>
</reference>
<dbReference type="Gene3D" id="3.30.1490.190">
    <property type="match status" value="1"/>
</dbReference>
<protein>
    <recommendedName>
        <fullName evidence="7">Ferric uptake regulation protein</fullName>
    </recommendedName>
</protein>